<accession>G6EL71</accession>
<evidence type="ECO:0000313" key="2">
    <source>
        <dbReference type="Proteomes" id="UP000004030"/>
    </source>
</evidence>
<dbReference type="GO" id="GO:0019239">
    <property type="term" value="F:deaminase activity"/>
    <property type="evidence" value="ECO:0007669"/>
    <property type="project" value="TreeGrafter"/>
</dbReference>
<dbReference type="SUPFAM" id="SSF55298">
    <property type="entry name" value="YjgF-like"/>
    <property type="match status" value="1"/>
</dbReference>
<keyword evidence="2" id="KW-1185">Reference proteome</keyword>
<keyword evidence="1" id="KW-0614">Plasmid</keyword>
<dbReference type="AlphaFoldDB" id="G6EL71"/>
<dbReference type="PANTHER" id="PTHR11803:SF39">
    <property type="entry name" value="2-IMINOBUTANOATE_2-IMINOPROPANOATE DEAMINASE"/>
    <property type="match status" value="1"/>
</dbReference>
<dbReference type="PATRIC" id="fig|1088721.3.peg.4995"/>
<gene>
    <name evidence="1" type="ORF">NSU_pLA1144</name>
</gene>
<geneLocation type="plasmid" evidence="1">
    <name>pLA1</name>
</geneLocation>
<dbReference type="Gene3D" id="3.30.1330.40">
    <property type="entry name" value="RutC-like"/>
    <property type="match status" value="1"/>
</dbReference>
<dbReference type="CDD" id="cd00448">
    <property type="entry name" value="YjgF_YER057c_UK114_family"/>
    <property type="match status" value="1"/>
</dbReference>
<protein>
    <submittedName>
        <fullName evidence="1">Uncharacterized protein</fullName>
    </submittedName>
</protein>
<organism evidence="1 2">
    <name type="scientific">Novosphingobium pentaromativorans US6-1</name>
    <dbReference type="NCBI Taxonomy" id="1088721"/>
    <lineage>
        <taxon>Bacteria</taxon>
        <taxon>Pseudomonadati</taxon>
        <taxon>Pseudomonadota</taxon>
        <taxon>Alphaproteobacteria</taxon>
        <taxon>Sphingomonadales</taxon>
        <taxon>Sphingomonadaceae</taxon>
        <taxon>Novosphingobium</taxon>
    </lineage>
</organism>
<dbReference type="InterPro" id="IPR035959">
    <property type="entry name" value="RutC-like_sf"/>
</dbReference>
<comment type="caution">
    <text evidence="1">The sequence shown here is derived from an EMBL/GenBank/DDBJ whole genome shotgun (WGS) entry which is preliminary data.</text>
</comment>
<dbReference type="Proteomes" id="UP000004030">
    <property type="component" value="Unassembled WGS sequence"/>
</dbReference>
<dbReference type="EMBL" id="AGFM01000122">
    <property type="protein sequence ID" value="EHJ58038.1"/>
    <property type="molecule type" value="Genomic_DNA"/>
</dbReference>
<evidence type="ECO:0000313" key="1">
    <source>
        <dbReference type="EMBL" id="EHJ58038.1"/>
    </source>
</evidence>
<name>G6EL71_9SPHN</name>
<dbReference type="GO" id="GO:0005829">
    <property type="term" value="C:cytosol"/>
    <property type="evidence" value="ECO:0007669"/>
    <property type="project" value="TreeGrafter"/>
</dbReference>
<proteinExistence type="predicted"/>
<dbReference type="PANTHER" id="PTHR11803">
    <property type="entry name" value="2-IMINOBUTANOATE/2-IMINOPROPANOATE DEAMINASE RIDA"/>
    <property type="match status" value="1"/>
</dbReference>
<sequence length="134" mass="14686">MGIVTRRSIEVEGLHHSGNPIPAASRVDRLVVTGGVYGLDPATGEVAEDAGDQVRLTFWHLDRILAAAGARFDDVAKLTFYVKTKELRPAINELWLTHFPDPSSRPARHMLVYDDLPGNILVQCEAIAMVPDNA</sequence>
<dbReference type="Pfam" id="PF01042">
    <property type="entry name" value="Ribonuc_L-PSP"/>
    <property type="match status" value="1"/>
</dbReference>
<dbReference type="InterPro" id="IPR006175">
    <property type="entry name" value="YjgF/YER057c/UK114"/>
</dbReference>
<reference evidence="1 2" key="1">
    <citation type="journal article" date="2012" name="J. Bacteriol.">
        <title>Genome sequence of benzo(a)pyrene-degrading bacterium Novosphingobium pentaromativorans US6-1.</title>
        <authorList>
            <person name="Luo Y.R."/>
            <person name="Kang S.G."/>
            <person name="Kim S.J."/>
            <person name="Kim M.R."/>
            <person name="Li N."/>
            <person name="Lee J.H."/>
            <person name="Kwon K.K."/>
        </authorList>
    </citation>
    <scope>NUCLEOTIDE SEQUENCE [LARGE SCALE GENOMIC DNA]</scope>
    <source>
        <strain evidence="1 2">US6-1</strain>
        <plasmid evidence="1">pLA1</plasmid>
    </source>
</reference>